<dbReference type="InterPro" id="IPR011990">
    <property type="entry name" value="TPR-like_helical_dom_sf"/>
</dbReference>
<name>A0A0P9D909_9CHLR</name>
<accession>A0A0P9D909</accession>
<dbReference type="Proteomes" id="UP000050509">
    <property type="component" value="Unassembled WGS sequence"/>
</dbReference>
<dbReference type="AlphaFoldDB" id="A0A0P9D909"/>
<dbReference type="PANTHER" id="PTHR35807:SF1">
    <property type="entry name" value="TRANSCRIPTIONAL REGULATOR REDD"/>
    <property type="match status" value="1"/>
</dbReference>
<feature type="non-terminal residue" evidence="4">
    <location>
        <position position="218"/>
    </location>
</feature>
<dbReference type="InterPro" id="IPR051677">
    <property type="entry name" value="AfsR-DnrI-RedD_regulator"/>
</dbReference>
<protein>
    <recommendedName>
        <fullName evidence="3">Bacterial transcriptional activator domain-containing protein</fullName>
    </recommendedName>
</protein>
<dbReference type="InterPro" id="IPR036388">
    <property type="entry name" value="WH-like_DNA-bd_sf"/>
</dbReference>
<feature type="domain" description="Bacterial transcriptional activator" evidence="3">
    <location>
        <begin position="104"/>
        <end position="218"/>
    </location>
</feature>
<evidence type="ECO:0000313" key="5">
    <source>
        <dbReference type="Proteomes" id="UP000050509"/>
    </source>
</evidence>
<dbReference type="Pfam" id="PF03704">
    <property type="entry name" value="BTAD"/>
    <property type="match status" value="1"/>
</dbReference>
<evidence type="ECO:0000256" key="1">
    <source>
        <dbReference type="ARBA" id="ARBA00023015"/>
    </source>
</evidence>
<dbReference type="SUPFAM" id="SSF46894">
    <property type="entry name" value="C-terminal effector domain of the bipartite response regulators"/>
    <property type="match status" value="1"/>
</dbReference>
<evidence type="ECO:0000259" key="3">
    <source>
        <dbReference type="SMART" id="SM01043"/>
    </source>
</evidence>
<reference evidence="4 5" key="1">
    <citation type="submission" date="2015-09" db="EMBL/GenBank/DDBJ databases">
        <title>Draft genome sequence of Kouleothrix aurantiaca JCM 19913.</title>
        <authorList>
            <person name="Hemp J."/>
        </authorList>
    </citation>
    <scope>NUCLEOTIDE SEQUENCE [LARGE SCALE GENOMIC DNA]</scope>
    <source>
        <strain evidence="4 5">COM-B</strain>
    </source>
</reference>
<dbReference type="PANTHER" id="PTHR35807">
    <property type="entry name" value="TRANSCRIPTIONAL REGULATOR REDD-RELATED"/>
    <property type="match status" value="1"/>
</dbReference>
<dbReference type="SUPFAM" id="SSF48452">
    <property type="entry name" value="TPR-like"/>
    <property type="match status" value="1"/>
</dbReference>
<keyword evidence="2" id="KW-0804">Transcription</keyword>
<dbReference type="GO" id="GO:0006355">
    <property type="term" value="P:regulation of DNA-templated transcription"/>
    <property type="evidence" value="ECO:0007669"/>
    <property type="project" value="InterPro"/>
</dbReference>
<evidence type="ECO:0000313" key="4">
    <source>
        <dbReference type="EMBL" id="KPV51950.1"/>
    </source>
</evidence>
<gene>
    <name evidence="4" type="ORF">SE17_18345</name>
</gene>
<dbReference type="EMBL" id="LJCR01000715">
    <property type="protein sequence ID" value="KPV51950.1"/>
    <property type="molecule type" value="Genomic_DNA"/>
</dbReference>
<keyword evidence="1" id="KW-0805">Transcription regulation</keyword>
<dbReference type="SMART" id="SM01043">
    <property type="entry name" value="BTAD"/>
    <property type="match status" value="1"/>
</dbReference>
<evidence type="ECO:0000256" key="2">
    <source>
        <dbReference type="ARBA" id="ARBA00023163"/>
    </source>
</evidence>
<dbReference type="GO" id="GO:0003677">
    <property type="term" value="F:DNA binding"/>
    <property type="evidence" value="ECO:0007669"/>
    <property type="project" value="InterPro"/>
</dbReference>
<organism evidence="4 5">
    <name type="scientific">Kouleothrix aurantiaca</name>
    <dbReference type="NCBI Taxonomy" id="186479"/>
    <lineage>
        <taxon>Bacteria</taxon>
        <taxon>Bacillati</taxon>
        <taxon>Chloroflexota</taxon>
        <taxon>Chloroflexia</taxon>
        <taxon>Chloroflexales</taxon>
        <taxon>Roseiflexineae</taxon>
        <taxon>Roseiflexaceae</taxon>
        <taxon>Kouleothrix</taxon>
    </lineage>
</organism>
<comment type="caution">
    <text evidence="4">The sequence shown here is derived from an EMBL/GenBank/DDBJ whole genome shotgun (WGS) entry which is preliminary data.</text>
</comment>
<proteinExistence type="predicted"/>
<keyword evidence="5" id="KW-1185">Reference proteome</keyword>
<dbReference type="Gene3D" id="1.10.10.10">
    <property type="entry name" value="Winged helix-like DNA-binding domain superfamily/Winged helix DNA-binding domain"/>
    <property type="match status" value="1"/>
</dbReference>
<dbReference type="InterPro" id="IPR016032">
    <property type="entry name" value="Sig_transdc_resp-reg_C-effctor"/>
</dbReference>
<sequence length="218" mass="24117">MRQMTVRLLGPFAVLINGVPATGFSYAKVRALLAYLALRRRHPHSRAALAALPWPDQPERVARASLSQALPTLRAALGDKDAEFPILLADSLHVQLDPACQLAVDVTQFLAALQATDTHAHRSWRTCPHCAEQLQAALALYAGPFLADVLIPDSDVFEEWATQQREHIQQRVLSALAHVIERLEWCGDYAAALPYARQLVALDPLLEANQRTLLRLLA</sequence>
<dbReference type="Gene3D" id="1.25.40.10">
    <property type="entry name" value="Tetratricopeptide repeat domain"/>
    <property type="match status" value="1"/>
</dbReference>
<dbReference type="InterPro" id="IPR005158">
    <property type="entry name" value="BTAD"/>
</dbReference>